<sequence length="250" mass="26926">MIEIAALREYCDTLLGVAEQPDYCPNGLQVECERPVRRLMTGVTACQALVDAAVAWEADALLVHHGYFWKGEAAPLVGIKGRRVRTLICAGVSLFAYHLPLDVHPELGNNRGLGDRLGVAEPQPVPGGDGLLWRGRMPTPHDGEALCRLIAVALGREPLHIAGHARPIKTIVWCTGGAQGRIEQAALAGADAFISGEISEQTTHQARELGVDYFAAGHHATERYGVQALGAHLAERFALTHRYVEIANPA</sequence>
<dbReference type="EMBL" id="CP003051">
    <property type="protein sequence ID" value="AGA90425.1"/>
    <property type="molecule type" value="Genomic_DNA"/>
</dbReference>
<dbReference type="AlphaFoldDB" id="L0GYG5"/>
<evidence type="ECO:0000256" key="2">
    <source>
        <dbReference type="ARBA" id="ARBA00022723"/>
    </source>
</evidence>
<dbReference type="STRING" id="765912.Thimo_1647"/>
<reference evidence="4 5" key="1">
    <citation type="submission" date="2011-09" db="EMBL/GenBank/DDBJ databases">
        <title>Complete sequence of chromosome of Thioflavicoccus mobilis 8321.</title>
        <authorList>
            <consortium name="US DOE Joint Genome Institute"/>
            <person name="Lucas S."/>
            <person name="Han J."/>
            <person name="Lapidus A."/>
            <person name="Cheng J.-F."/>
            <person name="Goodwin L."/>
            <person name="Pitluck S."/>
            <person name="Peters L."/>
            <person name="Ovchinnikova G."/>
            <person name="Lu M."/>
            <person name="Detter J.C."/>
            <person name="Han C."/>
            <person name="Tapia R."/>
            <person name="Land M."/>
            <person name="Hauser L."/>
            <person name="Kyrpides N."/>
            <person name="Ivanova N."/>
            <person name="Pagani I."/>
            <person name="Vogl K."/>
            <person name="Liu Z."/>
            <person name="Imhoff J."/>
            <person name="Thiel V."/>
            <person name="Frigaard N.-U."/>
            <person name="Bryant D."/>
            <person name="Woyke T."/>
        </authorList>
    </citation>
    <scope>NUCLEOTIDE SEQUENCE [LARGE SCALE GENOMIC DNA]</scope>
    <source>
        <strain evidence="4 5">8321</strain>
    </source>
</reference>
<dbReference type="GO" id="GO:0046872">
    <property type="term" value="F:metal ion binding"/>
    <property type="evidence" value="ECO:0007669"/>
    <property type="project" value="UniProtKB-KW"/>
</dbReference>
<keyword evidence="5" id="KW-1185">Reference proteome</keyword>
<comment type="similarity">
    <text evidence="1">Belongs to the GTP cyclohydrolase I type 2/NIF3 family.</text>
</comment>
<keyword evidence="2 3" id="KW-0479">Metal-binding</keyword>
<gene>
    <name evidence="4" type="ORF">Thimo_1647</name>
</gene>
<dbReference type="PANTHER" id="PTHR13799:SF14">
    <property type="entry name" value="GTP CYCLOHYDROLASE 1 TYPE 2 HOMOLOG"/>
    <property type="match status" value="1"/>
</dbReference>
<feature type="binding site" evidence="3">
    <location>
        <position position="65"/>
    </location>
    <ligand>
        <name>a divalent metal cation</name>
        <dbReference type="ChEBI" id="CHEBI:60240"/>
        <label>1</label>
    </ligand>
</feature>
<dbReference type="RefSeq" id="WP_015280566.1">
    <property type="nucleotide sequence ID" value="NC_019940.1"/>
</dbReference>
<dbReference type="PATRIC" id="fig|765912.4.peg.1618"/>
<dbReference type="PANTHER" id="PTHR13799">
    <property type="entry name" value="NGG1 INTERACTING FACTOR 3"/>
    <property type="match status" value="1"/>
</dbReference>
<feature type="binding site" evidence="3">
    <location>
        <position position="102"/>
    </location>
    <ligand>
        <name>a divalent metal cation</name>
        <dbReference type="ChEBI" id="CHEBI:60240"/>
        <label>1</label>
    </ligand>
</feature>
<feature type="binding site" evidence="3">
    <location>
        <position position="222"/>
    </location>
    <ligand>
        <name>a divalent metal cation</name>
        <dbReference type="ChEBI" id="CHEBI:60240"/>
        <label>1</label>
    </ligand>
</feature>
<protein>
    <submittedName>
        <fullName evidence="4">Dinuclear metal center protein, YbgI/SA1388 family</fullName>
    </submittedName>
</protein>
<dbReference type="SUPFAM" id="SSF102705">
    <property type="entry name" value="NIF3 (NGG1p interacting factor 3)-like"/>
    <property type="match status" value="1"/>
</dbReference>
<dbReference type="InterPro" id="IPR002678">
    <property type="entry name" value="DUF34/NIF3"/>
</dbReference>
<dbReference type="NCBIfam" id="TIGR00486">
    <property type="entry name" value="YbgI_SA1388"/>
    <property type="match status" value="1"/>
</dbReference>
<dbReference type="HOGENOM" id="CLU_037423_3_0_6"/>
<dbReference type="eggNOG" id="COG0327">
    <property type="taxonomic scope" value="Bacteria"/>
</dbReference>
<dbReference type="Proteomes" id="UP000010816">
    <property type="component" value="Chromosome"/>
</dbReference>
<evidence type="ECO:0000313" key="4">
    <source>
        <dbReference type="EMBL" id="AGA90425.1"/>
    </source>
</evidence>
<evidence type="ECO:0000256" key="3">
    <source>
        <dbReference type="PIRSR" id="PIRSR602678-1"/>
    </source>
</evidence>
<dbReference type="Pfam" id="PF01784">
    <property type="entry name" value="DUF34_NIF3"/>
    <property type="match status" value="1"/>
</dbReference>
<dbReference type="InterPro" id="IPR036069">
    <property type="entry name" value="DUF34/NIF3_sf"/>
</dbReference>
<dbReference type="Gene3D" id="3.40.1390.30">
    <property type="entry name" value="NIF3 (NGG1p interacting factor 3)-like"/>
    <property type="match status" value="2"/>
</dbReference>
<proteinExistence type="inferred from homology"/>
<feature type="binding site" evidence="3">
    <location>
        <position position="64"/>
    </location>
    <ligand>
        <name>a divalent metal cation</name>
        <dbReference type="ChEBI" id="CHEBI:60240"/>
        <label>2</label>
    </ligand>
</feature>
<evidence type="ECO:0000256" key="1">
    <source>
        <dbReference type="ARBA" id="ARBA00006964"/>
    </source>
</evidence>
<dbReference type="GO" id="GO:0005737">
    <property type="term" value="C:cytoplasm"/>
    <property type="evidence" value="ECO:0007669"/>
    <property type="project" value="TreeGrafter"/>
</dbReference>
<name>L0GYG5_9GAMM</name>
<evidence type="ECO:0000313" key="5">
    <source>
        <dbReference type="Proteomes" id="UP000010816"/>
    </source>
</evidence>
<dbReference type="KEGG" id="tmb:Thimo_1647"/>
<feature type="binding site" evidence="3">
    <location>
        <position position="218"/>
    </location>
    <ligand>
        <name>a divalent metal cation</name>
        <dbReference type="ChEBI" id="CHEBI:60240"/>
        <label>1</label>
    </ligand>
</feature>
<accession>L0GYG5</accession>
<dbReference type="OrthoDB" id="9800881at2"/>
<organism evidence="4 5">
    <name type="scientific">Thioflavicoccus mobilis 8321</name>
    <dbReference type="NCBI Taxonomy" id="765912"/>
    <lineage>
        <taxon>Bacteria</taxon>
        <taxon>Pseudomonadati</taxon>
        <taxon>Pseudomonadota</taxon>
        <taxon>Gammaproteobacteria</taxon>
        <taxon>Chromatiales</taxon>
        <taxon>Chromatiaceae</taxon>
        <taxon>Thioflavicoccus</taxon>
    </lineage>
</organism>